<feature type="repeat" description="PPR" evidence="2">
    <location>
        <begin position="26"/>
        <end position="60"/>
    </location>
</feature>
<dbReference type="OMA" id="FWAVVDY"/>
<evidence type="ECO:0000313" key="4">
    <source>
        <dbReference type="Proteomes" id="UP000001514"/>
    </source>
</evidence>
<keyword evidence="1" id="KW-0677">Repeat</keyword>
<protein>
    <recommendedName>
        <fullName evidence="5">Pentacotripeptide-repeat region of PRORP domain-containing protein</fullName>
    </recommendedName>
</protein>
<dbReference type="HOGENOM" id="CLU_783787_0_0_1"/>
<dbReference type="PROSITE" id="PS51375">
    <property type="entry name" value="PPR"/>
    <property type="match status" value="3"/>
</dbReference>
<dbReference type="Gene3D" id="1.25.40.10">
    <property type="entry name" value="Tetratricopeptide repeat domain"/>
    <property type="match status" value="2"/>
</dbReference>
<dbReference type="InParanoid" id="D8R692"/>
<dbReference type="EMBL" id="GL377572">
    <property type="protein sequence ID" value="EFJ32278.1"/>
    <property type="molecule type" value="Genomic_DNA"/>
</dbReference>
<dbReference type="KEGG" id="smo:SELMODRAFT_85839"/>
<dbReference type="Proteomes" id="UP000001514">
    <property type="component" value="Unassembled WGS sequence"/>
</dbReference>
<dbReference type="AlphaFoldDB" id="D8R692"/>
<dbReference type="eggNOG" id="KOG4197">
    <property type="taxonomic scope" value="Eukaryota"/>
</dbReference>
<name>D8R692_SELML</name>
<dbReference type="Pfam" id="PF13812">
    <property type="entry name" value="PPR_3"/>
    <property type="match status" value="1"/>
</dbReference>
<dbReference type="Gramene" id="EFJ32278">
    <property type="protein sequence ID" value="EFJ32278"/>
    <property type="gene ID" value="SELMODRAFT_85839"/>
</dbReference>
<evidence type="ECO:0000256" key="1">
    <source>
        <dbReference type="ARBA" id="ARBA00022737"/>
    </source>
</evidence>
<dbReference type="Pfam" id="PF01535">
    <property type="entry name" value="PPR"/>
    <property type="match status" value="1"/>
</dbReference>
<accession>D8R692</accession>
<evidence type="ECO:0000256" key="2">
    <source>
        <dbReference type="PROSITE-ProRule" id="PRU00708"/>
    </source>
</evidence>
<keyword evidence="4" id="KW-1185">Reference proteome</keyword>
<dbReference type="InterPro" id="IPR002885">
    <property type="entry name" value="PPR_rpt"/>
</dbReference>
<proteinExistence type="predicted"/>
<evidence type="ECO:0008006" key="5">
    <source>
        <dbReference type="Google" id="ProtNLM"/>
    </source>
</evidence>
<dbReference type="InterPro" id="IPR011990">
    <property type="entry name" value="TPR-like_helical_dom_sf"/>
</dbReference>
<feature type="repeat" description="PPR" evidence="2">
    <location>
        <begin position="61"/>
        <end position="95"/>
    </location>
</feature>
<evidence type="ECO:0000313" key="3">
    <source>
        <dbReference type="EMBL" id="EFJ32278.1"/>
    </source>
</evidence>
<sequence>MASKAGQPHAAQGVFDGMEAMQVRPSVVGFSALVQSYAESGEVEGAQSAMKRMLDTGIQPNVVTYGGLIRAYGKRGLFDEMAKVVNTMKTVRCEPDFFVYKNVIEAYASGGLVGRMDKAFKAMRADGWIPDSDILNLLAQGYASMGMIKEMEGAQGELRRIKGWPREESVRACALAYIRHNQFYQMEGFVKSLGMKRIGGNLLWNLLLLAHAANFSMKSLQREAVNMWSARCAPDVTTFNIRALALSRMQMLWDLHVLVQHMRAESVRPDLVTYGALVDAYAIARLLPRLPEQLDELDMADTIPDVRTDPLVFQAFGRGRFHAFCDAYVRSSSTTLVNYSTLTTAYLDARRTSGTSPV</sequence>
<feature type="repeat" description="PPR" evidence="2">
    <location>
        <begin position="96"/>
        <end position="130"/>
    </location>
</feature>
<organism evidence="4">
    <name type="scientific">Selaginella moellendorffii</name>
    <name type="common">Spikemoss</name>
    <dbReference type="NCBI Taxonomy" id="88036"/>
    <lineage>
        <taxon>Eukaryota</taxon>
        <taxon>Viridiplantae</taxon>
        <taxon>Streptophyta</taxon>
        <taxon>Embryophyta</taxon>
        <taxon>Tracheophyta</taxon>
        <taxon>Lycopodiopsida</taxon>
        <taxon>Selaginellales</taxon>
        <taxon>Selaginellaceae</taxon>
        <taxon>Selaginella</taxon>
    </lineage>
</organism>
<reference evidence="3 4" key="1">
    <citation type="journal article" date="2011" name="Science">
        <title>The Selaginella genome identifies genetic changes associated with the evolution of vascular plants.</title>
        <authorList>
            <person name="Banks J.A."/>
            <person name="Nishiyama T."/>
            <person name="Hasebe M."/>
            <person name="Bowman J.L."/>
            <person name="Gribskov M."/>
            <person name="dePamphilis C."/>
            <person name="Albert V.A."/>
            <person name="Aono N."/>
            <person name="Aoyama T."/>
            <person name="Ambrose B.A."/>
            <person name="Ashton N.W."/>
            <person name="Axtell M.J."/>
            <person name="Barker E."/>
            <person name="Barker M.S."/>
            <person name="Bennetzen J.L."/>
            <person name="Bonawitz N.D."/>
            <person name="Chapple C."/>
            <person name="Cheng C."/>
            <person name="Correa L.G."/>
            <person name="Dacre M."/>
            <person name="DeBarry J."/>
            <person name="Dreyer I."/>
            <person name="Elias M."/>
            <person name="Engstrom E.M."/>
            <person name="Estelle M."/>
            <person name="Feng L."/>
            <person name="Finet C."/>
            <person name="Floyd S.K."/>
            <person name="Frommer W.B."/>
            <person name="Fujita T."/>
            <person name="Gramzow L."/>
            <person name="Gutensohn M."/>
            <person name="Harholt J."/>
            <person name="Hattori M."/>
            <person name="Heyl A."/>
            <person name="Hirai T."/>
            <person name="Hiwatashi Y."/>
            <person name="Ishikawa M."/>
            <person name="Iwata M."/>
            <person name="Karol K.G."/>
            <person name="Koehler B."/>
            <person name="Kolukisaoglu U."/>
            <person name="Kubo M."/>
            <person name="Kurata T."/>
            <person name="Lalonde S."/>
            <person name="Li K."/>
            <person name="Li Y."/>
            <person name="Litt A."/>
            <person name="Lyons E."/>
            <person name="Manning G."/>
            <person name="Maruyama T."/>
            <person name="Michael T.P."/>
            <person name="Mikami K."/>
            <person name="Miyazaki S."/>
            <person name="Morinaga S."/>
            <person name="Murata T."/>
            <person name="Mueller-Roeber B."/>
            <person name="Nelson D.R."/>
            <person name="Obara M."/>
            <person name="Oguri Y."/>
            <person name="Olmstead R.G."/>
            <person name="Onodera N."/>
            <person name="Petersen B.L."/>
            <person name="Pils B."/>
            <person name="Prigge M."/>
            <person name="Rensing S.A."/>
            <person name="Riano-Pachon D.M."/>
            <person name="Roberts A.W."/>
            <person name="Sato Y."/>
            <person name="Scheller H.V."/>
            <person name="Schulz B."/>
            <person name="Schulz C."/>
            <person name="Shakirov E.V."/>
            <person name="Shibagaki N."/>
            <person name="Shinohara N."/>
            <person name="Shippen D.E."/>
            <person name="Soerensen I."/>
            <person name="Sotooka R."/>
            <person name="Sugimoto N."/>
            <person name="Sugita M."/>
            <person name="Sumikawa N."/>
            <person name="Tanurdzic M."/>
            <person name="Theissen G."/>
            <person name="Ulvskov P."/>
            <person name="Wakazuki S."/>
            <person name="Weng J.K."/>
            <person name="Willats W.W."/>
            <person name="Wipf D."/>
            <person name="Wolf P.G."/>
            <person name="Yang L."/>
            <person name="Zimmer A.D."/>
            <person name="Zhu Q."/>
            <person name="Mitros T."/>
            <person name="Hellsten U."/>
            <person name="Loque D."/>
            <person name="Otillar R."/>
            <person name="Salamov A."/>
            <person name="Schmutz J."/>
            <person name="Shapiro H."/>
            <person name="Lindquist E."/>
            <person name="Lucas S."/>
            <person name="Rokhsar D."/>
            <person name="Grigoriev I.V."/>
        </authorList>
    </citation>
    <scope>NUCLEOTIDE SEQUENCE [LARGE SCALE GENOMIC DNA]</scope>
</reference>
<dbReference type="NCBIfam" id="TIGR00756">
    <property type="entry name" value="PPR"/>
    <property type="match status" value="1"/>
</dbReference>
<dbReference type="PANTHER" id="PTHR47493:SF1">
    <property type="entry name" value="OS08G0520200 PROTEIN"/>
    <property type="match status" value="1"/>
</dbReference>
<gene>
    <name evidence="3" type="ORF">SELMODRAFT_85839</name>
</gene>
<dbReference type="OrthoDB" id="762539at2759"/>
<dbReference type="PANTHER" id="PTHR47493">
    <property type="entry name" value="OS08G0520200 PROTEIN"/>
    <property type="match status" value="1"/>
</dbReference>